<dbReference type="STRING" id="1198114.AciX9_2592"/>
<feature type="transmembrane region" description="Helical" evidence="1">
    <location>
        <begin position="416"/>
        <end position="441"/>
    </location>
</feature>
<feature type="transmembrane region" description="Helical" evidence="1">
    <location>
        <begin position="374"/>
        <end position="395"/>
    </location>
</feature>
<keyword evidence="1" id="KW-0472">Membrane</keyword>
<keyword evidence="1" id="KW-0812">Transmembrane</keyword>
<evidence type="ECO:0000313" key="3">
    <source>
        <dbReference type="Proteomes" id="UP000000343"/>
    </source>
</evidence>
<feature type="transmembrane region" description="Helical" evidence="1">
    <location>
        <begin position="41"/>
        <end position="65"/>
    </location>
</feature>
<protein>
    <recommendedName>
        <fullName evidence="4">ABC-2 type transport system permease protein</fullName>
    </recommendedName>
</protein>
<organism evidence="3">
    <name type="scientific">Granulicella tundricola (strain ATCC BAA-1859 / DSM 23138 / MP5ACTX9)</name>
    <dbReference type="NCBI Taxonomy" id="1198114"/>
    <lineage>
        <taxon>Bacteria</taxon>
        <taxon>Pseudomonadati</taxon>
        <taxon>Acidobacteriota</taxon>
        <taxon>Terriglobia</taxon>
        <taxon>Terriglobales</taxon>
        <taxon>Acidobacteriaceae</taxon>
        <taxon>Granulicella</taxon>
    </lineage>
</organism>
<dbReference type="Proteomes" id="UP000000343">
    <property type="component" value="Chromosome"/>
</dbReference>
<evidence type="ECO:0000313" key="2">
    <source>
        <dbReference type="EMBL" id="ADW69617.1"/>
    </source>
</evidence>
<dbReference type="OrthoDB" id="111561at2"/>
<gene>
    <name evidence="2" type="ordered locus">AciX9_2592</name>
</gene>
<sequence>MAGLTERLPPVPASAQFKAVAYLRWRLFANTFRRKEGIGELAAKIIIYPISLLFLAGPVAGATFGSYYAISESHVELMAVVFWVIFLLQVVVSINIAPPGLSFDPESLIRFPLSFPRYLVIRLFLGLLSASTIAGTCALLGAAVGVSVARPELGVIAFAAAIALAVTNMFFVRMVFAWVDRWLSTRRAREAMTGLILLGTVVFQYINVTFNGIGGHTSRAGQAAAQAAKLARVEHLYQAASPLLMHLPPGLAAAAILDQTLHSPSLAVIQILGIGLFGAFFLAVFAWRMQFEFGGENLSEANVSPEAAPRGSHIVVETPAPVRTYGLSPIVAACLQKEFIYLRRNAAQYYGLLVPIAMVFVFAGRAGSFGRTGFTFPAAVVYSFLGISTLSYNALGLDAAGVQGYFLAPIRMRSVFIAKNIFAFGLAALQLVLIYALLFFTSGPPPALIAIETVCWLVFATFANVTIGNMRSLTSPKKMDPSKLARKQASQMSALISIGFMLIAAGIGAGLYLLGKALELPWLPIPALLALAAGAIALYAAGLNRVDAMAYTHREIILEELCKAS</sequence>
<feature type="transmembrane region" description="Helical" evidence="1">
    <location>
        <begin position="492"/>
        <end position="514"/>
    </location>
</feature>
<dbReference type="RefSeq" id="WP_013580932.1">
    <property type="nucleotide sequence ID" value="NC_015064.1"/>
</dbReference>
<feature type="transmembrane region" description="Helical" evidence="1">
    <location>
        <begin position="267"/>
        <end position="287"/>
    </location>
</feature>
<evidence type="ECO:0000256" key="1">
    <source>
        <dbReference type="SAM" id="Phobius"/>
    </source>
</evidence>
<evidence type="ECO:0008006" key="4">
    <source>
        <dbReference type="Google" id="ProtNLM"/>
    </source>
</evidence>
<dbReference type="PaxDb" id="1198114-AciX9_2592"/>
<feature type="transmembrane region" description="Helical" evidence="1">
    <location>
        <begin position="155"/>
        <end position="179"/>
    </location>
</feature>
<dbReference type="KEGG" id="acm:AciX9_2592"/>
<dbReference type="HOGENOM" id="CLU_473909_0_0_0"/>
<feature type="transmembrane region" description="Helical" evidence="1">
    <location>
        <begin position="520"/>
        <end position="541"/>
    </location>
</feature>
<dbReference type="EMBL" id="CP002480">
    <property type="protein sequence ID" value="ADW69617.1"/>
    <property type="molecule type" value="Genomic_DNA"/>
</dbReference>
<feature type="transmembrane region" description="Helical" evidence="1">
    <location>
        <begin position="77"/>
        <end position="98"/>
    </location>
</feature>
<feature type="transmembrane region" description="Helical" evidence="1">
    <location>
        <begin position="119"/>
        <end position="143"/>
    </location>
</feature>
<feature type="transmembrane region" description="Helical" evidence="1">
    <location>
        <begin position="349"/>
        <end position="368"/>
    </location>
</feature>
<name>E8WWF3_GRATM</name>
<reference evidence="3" key="1">
    <citation type="submission" date="2011-01" db="EMBL/GenBank/DDBJ databases">
        <title>Complete sequence of chromosome of Acidobacterium sp. MP5ACTX9.</title>
        <authorList>
            <consortium name="US DOE Joint Genome Institute"/>
            <person name="Lucas S."/>
            <person name="Copeland A."/>
            <person name="Lapidus A."/>
            <person name="Cheng J.-F."/>
            <person name="Goodwin L."/>
            <person name="Pitluck S."/>
            <person name="Teshima H."/>
            <person name="Detter J.C."/>
            <person name="Han C."/>
            <person name="Tapia R."/>
            <person name="Land M."/>
            <person name="Hauser L."/>
            <person name="Kyrpides N."/>
            <person name="Ivanova N."/>
            <person name="Ovchinnikova G."/>
            <person name="Pagani I."/>
            <person name="Rawat S.R."/>
            <person name="Mannisto M."/>
            <person name="Haggblom M.M."/>
            <person name="Woyke T."/>
        </authorList>
    </citation>
    <scope>NUCLEOTIDE SEQUENCE [LARGE SCALE GENOMIC DNA]</scope>
    <source>
        <strain evidence="3">MP5ACTX9</strain>
    </source>
</reference>
<feature type="transmembrane region" description="Helical" evidence="1">
    <location>
        <begin position="191"/>
        <end position="210"/>
    </location>
</feature>
<accession>E8WWF3</accession>
<feature type="transmembrane region" description="Helical" evidence="1">
    <location>
        <begin position="447"/>
        <end position="471"/>
    </location>
</feature>
<keyword evidence="3" id="KW-1185">Reference proteome</keyword>
<proteinExistence type="predicted"/>
<dbReference type="eggNOG" id="ENOG502ZCIM">
    <property type="taxonomic scope" value="Bacteria"/>
</dbReference>
<keyword evidence="1" id="KW-1133">Transmembrane helix</keyword>
<dbReference type="AlphaFoldDB" id="E8WWF3"/>